<accession>A0AAE3QM02</accession>
<comment type="caution">
    <text evidence="1">The sequence shown here is derived from an EMBL/GenBank/DDBJ whole genome shotgun (WGS) entry which is preliminary data.</text>
</comment>
<dbReference type="EMBL" id="JASJOS010000004">
    <property type="protein sequence ID" value="MDJ1481131.1"/>
    <property type="molecule type" value="Genomic_DNA"/>
</dbReference>
<dbReference type="Proteomes" id="UP001241110">
    <property type="component" value="Unassembled WGS sequence"/>
</dbReference>
<reference evidence="1" key="1">
    <citation type="submission" date="2023-05" db="EMBL/GenBank/DDBJ databases">
        <authorList>
            <person name="Zhang X."/>
        </authorList>
    </citation>
    <scope>NUCLEOTIDE SEQUENCE</scope>
    <source>
        <strain evidence="1">YF14B1</strain>
    </source>
</reference>
<dbReference type="RefSeq" id="WP_313978486.1">
    <property type="nucleotide sequence ID" value="NZ_JASJOS010000004.1"/>
</dbReference>
<gene>
    <name evidence="1" type="ORF">QNI16_11600</name>
</gene>
<dbReference type="PROSITE" id="PS51257">
    <property type="entry name" value="PROKAR_LIPOPROTEIN"/>
    <property type="match status" value="1"/>
</dbReference>
<evidence type="ECO:0008006" key="3">
    <source>
        <dbReference type="Google" id="ProtNLM"/>
    </source>
</evidence>
<name>A0AAE3QM02_9BACT</name>
<protein>
    <recommendedName>
        <fullName evidence="3">Lipoprotein</fullName>
    </recommendedName>
</protein>
<evidence type="ECO:0000313" key="1">
    <source>
        <dbReference type="EMBL" id="MDJ1481131.1"/>
    </source>
</evidence>
<evidence type="ECO:0000313" key="2">
    <source>
        <dbReference type="Proteomes" id="UP001241110"/>
    </source>
</evidence>
<dbReference type="AlphaFoldDB" id="A0AAE3QM02"/>
<sequence length="214" mass="25406">MKSLATINFGVLYWLTMIGSVFFSCSDHVQVNTIYQLDSTQFLQVLIYLKQDSSLRNFSDSTDKDYMYKRKNNQLIDVDLAIAWRDYRLNQAVFRNLTQQEWVDFFTIQSTQPEQIKHIIKDTLINLANRETNYHVKINHDWVKLSPGYDTHLVIFFTRVNSRIIQTHIFPKMYYDDYPHIMDFAGGEFPVYTFFFDKNGNKIVKVIFGITTYN</sequence>
<organism evidence="1 2">
    <name type="scientific">Xanthocytophaga flava</name>
    <dbReference type="NCBI Taxonomy" id="3048013"/>
    <lineage>
        <taxon>Bacteria</taxon>
        <taxon>Pseudomonadati</taxon>
        <taxon>Bacteroidota</taxon>
        <taxon>Cytophagia</taxon>
        <taxon>Cytophagales</taxon>
        <taxon>Rhodocytophagaceae</taxon>
        <taxon>Xanthocytophaga</taxon>
    </lineage>
</organism>
<proteinExistence type="predicted"/>